<proteinExistence type="predicted"/>
<evidence type="ECO:0000313" key="1">
    <source>
        <dbReference type="EMBL" id="OWQ97974.1"/>
    </source>
</evidence>
<comment type="caution">
    <text evidence="1">The sequence shown here is derived from an EMBL/GenBank/DDBJ whole genome shotgun (WGS) entry which is preliminary data.</text>
</comment>
<gene>
    <name evidence="1" type="ORF">CDQ91_10160</name>
</gene>
<keyword evidence="2" id="KW-1185">Reference proteome</keyword>
<dbReference type="EMBL" id="NISJ01000004">
    <property type="protein sequence ID" value="OWQ97974.1"/>
    <property type="molecule type" value="Genomic_DNA"/>
</dbReference>
<dbReference type="Proteomes" id="UP000197097">
    <property type="component" value="Unassembled WGS sequence"/>
</dbReference>
<reference evidence="1 2" key="1">
    <citation type="journal article" date="2002" name="Int. J. Syst. Evol. Microbiol.">
        <title>Sphingopyxis witflariensis sp. nov., isolated from activated sludge.</title>
        <authorList>
            <person name="Kampfer P."/>
            <person name="Witzenberger R."/>
            <person name="Denner E.B."/>
            <person name="Busse H.J."/>
            <person name="Neef A."/>
        </authorList>
    </citation>
    <scope>NUCLEOTIDE SEQUENCE [LARGE SCALE GENOMIC DNA]</scope>
    <source>
        <strain evidence="1 2">DSM 14551</strain>
    </source>
</reference>
<sequence>MRSEAAETIVALRAEVEAAKADAALARQGYATAYAEFDKKCRTINRLGCEKSAMKKALEKIAENDADGLHMYTPQAMQAVAVAALSTTEAK</sequence>
<accession>A0A246JY08</accession>
<evidence type="ECO:0000313" key="2">
    <source>
        <dbReference type="Proteomes" id="UP000197097"/>
    </source>
</evidence>
<organism evidence="1 2">
    <name type="scientific">Sphingopyxis witflariensis</name>
    <dbReference type="NCBI Taxonomy" id="173675"/>
    <lineage>
        <taxon>Bacteria</taxon>
        <taxon>Pseudomonadati</taxon>
        <taxon>Pseudomonadota</taxon>
        <taxon>Alphaproteobacteria</taxon>
        <taxon>Sphingomonadales</taxon>
        <taxon>Sphingomonadaceae</taxon>
        <taxon>Sphingopyxis</taxon>
    </lineage>
</organism>
<name>A0A246JY08_9SPHN</name>
<protein>
    <submittedName>
        <fullName evidence="1">Uncharacterized protein</fullName>
    </submittedName>
</protein>
<dbReference type="AlphaFoldDB" id="A0A246JY08"/>